<keyword evidence="2" id="KW-1185">Reference proteome</keyword>
<accession>A0ACB8VNU3</accession>
<dbReference type="EMBL" id="CM041549">
    <property type="protein sequence ID" value="KAI3357357.1"/>
    <property type="molecule type" value="Genomic_DNA"/>
</dbReference>
<gene>
    <name evidence="1" type="ORF">L3Q82_015790</name>
</gene>
<feature type="non-terminal residue" evidence="1">
    <location>
        <position position="1"/>
    </location>
</feature>
<sequence>LSKPILTQLPCMAVFSPGPWHTNQANAARTTGSQSRGEANNSLPRMGLSHWAGRVATVPGLKLVHRGLMYERAHAIPPALMIPSERANCVCTPDPAGFSKSHESVVMLQSHLLIALALLQSVERSHGKNSDPLSPHDITSESVEICDRDWECFFAECEECNLLPPSLAGVDDSGMSDIDETGSILAKRVQNVDLTVGFSEANCPIDGPPDCEGSPVEHYLSKHGVGGIESVLSGSEEDIHLQSVNIFFEGLKNVIEDKEVTEPSQVRAGKNRQAIQEEGRCSDGQQASSSTLPENIPKLNSVTARGETAVGNETTEPVDTISNINKMKKDKPDSNIFPEPAGSNLVLKTNKSVHLETKLFFREEACTETRVNEAMQSNQSHDSADRVICSESTPHADKMITQAEMYTPLDDVRQEALLTSPFTLSKKCSTDSWSNLENVLQSDITTTNKTASQESSPSASIRRKRRKKRRLSVEPADSVHSYERQVLVKQSDSEEEQCASKGGMGLCGFEDIKQFDLNEPRKNIISSLTTYSNTSNVPVNLLSVREMKVNDIAHYSHPCDCKYHYLPERCKATGPADNSVISMPCCSINVATKLQPCNKLQVEESSGLKRYPGLPVLITDCVTGQSDLATETANCERKDTHAGSPQQSDKKNNFVICLENEQNPALCIAEVKSGTLSILPSTESNDPTVEVSQKDKLSAAKSVLAVEAGNSGRDDDILCQREADSQPQLEIDCHSTDQYNSTLGNTHFPLSATGVSSSDAHNTEPMQCKTTAFQFSKEIPSQVDCADLILDMSNSLPDKYCLSKTPTNLEKNITVLQTDLAASQISAFYSGNPFQSDQMSLTHKSQSENDSSTSEALTSPPDITPASSCYTLDTESVMSLSNENITDMSGQSSLSVSQNDFGSQGEKTSVVLAKHETGVGISETKSQSVLNNRTDLKCDLVVESEDPVTASKTDHEPEKIPASKHSVFAMSSFWSEMEKLTINDILGLRMINSAAPPSSLPPLQESEETDILAMTDSETKPEPTNENPSSNFNAVESSSGSVDSPSFRGVLWENEPVPVSLGADIYPENMMLTSVRNISQPVVPVSAQMCLRKISKNVSVHNLHALDSESYSYTWKDQTLQTLDEGEVEKGKHFTDGPIPKQNKDVDCLAPSSTDSYRISLTDIYQYLFGRKQSVPSQSATDNITTYYTDGNSVPETYDHFFSEFDTESFFYPVFRAEDEVKDEMVPIFSCSCSANKKLQFPEAYDYFFASSSSDDSSVESDEEDNCSPVRVVTRFSRTSSTSKISGDTYENFFTDSDLRQNFFWKTTLSFRKMSFTGSAAQKQTLSQPLSVVPVRQSGKSFRRTISKNVLGNPDVMFPDPLLYHLEDRISRQLVQQPFRYEDLQTAVSNPRLDTSLLPLKQSDMCLVCIAFASWVLKTANPQVGDAWKAGMFLLANVSALSAIRYLRKYVKMEAAANEKKLCNTAPSDS</sequence>
<comment type="caution">
    <text evidence="1">The sequence shown here is derived from an EMBL/GenBank/DDBJ whole genome shotgun (WGS) entry which is preliminary data.</text>
</comment>
<organism evidence="1 2">
    <name type="scientific">Scortum barcoo</name>
    <name type="common">barcoo grunter</name>
    <dbReference type="NCBI Taxonomy" id="214431"/>
    <lineage>
        <taxon>Eukaryota</taxon>
        <taxon>Metazoa</taxon>
        <taxon>Chordata</taxon>
        <taxon>Craniata</taxon>
        <taxon>Vertebrata</taxon>
        <taxon>Euteleostomi</taxon>
        <taxon>Actinopterygii</taxon>
        <taxon>Neopterygii</taxon>
        <taxon>Teleostei</taxon>
        <taxon>Neoteleostei</taxon>
        <taxon>Acanthomorphata</taxon>
        <taxon>Eupercaria</taxon>
        <taxon>Centrarchiformes</taxon>
        <taxon>Terapontoidei</taxon>
        <taxon>Terapontidae</taxon>
        <taxon>Scortum</taxon>
    </lineage>
</organism>
<name>A0ACB8VNU3_9TELE</name>
<evidence type="ECO:0000313" key="2">
    <source>
        <dbReference type="Proteomes" id="UP000831701"/>
    </source>
</evidence>
<reference evidence="1" key="1">
    <citation type="submission" date="2022-04" db="EMBL/GenBank/DDBJ databases">
        <title>Jade perch genome.</title>
        <authorList>
            <person name="Chao B."/>
        </authorList>
    </citation>
    <scope>NUCLEOTIDE SEQUENCE</scope>
    <source>
        <strain evidence="1">CB-2022</strain>
    </source>
</reference>
<dbReference type="Proteomes" id="UP000831701">
    <property type="component" value="Chromosome 19"/>
</dbReference>
<protein>
    <submittedName>
        <fullName evidence="1">Uncharacterized protein</fullName>
    </submittedName>
</protein>
<evidence type="ECO:0000313" key="1">
    <source>
        <dbReference type="EMBL" id="KAI3357357.1"/>
    </source>
</evidence>
<proteinExistence type="predicted"/>